<proteinExistence type="predicted"/>
<evidence type="ECO:0000313" key="2">
    <source>
        <dbReference type="EMBL" id="KXN73113.1"/>
    </source>
</evidence>
<dbReference type="AlphaFoldDB" id="A0A137PDN3"/>
<feature type="transmembrane region" description="Helical" evidence="1">
    <location>
        <begin position="20"/>
        <end position="45"/>
    </location>
</feature>
<feature type="transmembrane region" description="Helical" evidence="1">
    <location>
        <begin position="179"/>
        <end position="205"/>
    </location>
</feature>
<feature type="transmembrane region" description="Helical" evidence="1">
    <location>
        <begin position="57"/>
        <end position="79"/>
    </location>
</feature>
<name>A0A137PDN3_CONC2</name>
<reference evidence="2 3" key="1">
    <citation type="journal article" date="2015" name="Genome Biol. Evol.">
        <title>Phylogenomic analyses indicate that early fungi evolved digesting cell walls of algal ancestors of land plants.</title>
        <authorList>
            <person name="Chang Y."/>
            <person name="Wang S."/>
            <person name="Sekimoto S."/>
            <person name="Aerts A.L."/>
            <person name="Choi C."/>
            <person name="Clum A."/>
            <person name="LaButti K.M."/>
            <person name="Lindquist E.A."/>
            <person name="Yee Ngan C."/>
            <person name="Ohm R.A."/>
            <person name="Salamov A.A."/>
            <person name="Grigoriev I.V."/>
            <person name="Spatafora J.W."/>
            <person name="Berbee M.L."/>
        </authorList>
    </citation>
    <scope>NUCLEOTIDE SEQUENCE [LARGE SCALE GENOMIC DNA]</scope>
    <source>
        <strain evidence="2 3">NRRL 28638</strain>
    </source>
</reference>
<dbReference type="PROSITE" id="PS51257">
    <property type="entry name" value="PROKAR_LIPOPROTEIN"/>
    <property type="match status" value="1"/>
</dbReference>
<dbReference type="Proteomes" id="UP000070444">
    <property type="component" value="Unassembled WGS sequence"/>
</dbReference>
<accession>A0A137PDN3</accession>
<evidence type="ECO:0000256" key="1">
    <source>
        <dbReference type="SAM" id="Phobius"/>
    </source>
</evidence>
<protein>
    <recommendedName>
        <fullName evidence="4">G-protein coupled receptors family 1 profile domain-containing protein</fullName>
    </recommendedName>
</protein>
<dbReference type="SUPFAM" id="SSF81321">
    <property type="entry name" value="Family A G protein-coupled receptor-like"/>
    <property type="match status" value="1"/>
</dbReference>
<keyword evidence="3" id="KW-1185">Reference proteome</keyword>
<feature type="transmembrane region" description="Helical" evidence="1">
    <location>
        <begin position="235"/>
        <end position="257"/>
    </location>
</feature>
<sequence>MKDINPDLYKQYFENAVPYIYIGGAYLLTQFLISCFLITSLLIVIFKEKWSRLGIDLKLMTMIIILDLGGAAIIIVGSISNLCGYGFLIDTTQKCYTTAIWLLFTLLTSVNITGVLSLQRCLFVVFNRRYPDKFYYSIIFAHLVFNIISWITCCINEGFTIMPLAQYCMFDVTTRAGIISSAMLIVSCGISDILVFTCYPIICIFCRNESKNIQLELGIDPVKVKNQVNTTMAKSLALILASMFTNVPYCVILIITLARAKNLTPPVDLVQTLLLSTTVVVNWLILINLKPELWKSLKLLWRFKL</sequence>
<feature type="transmembrane region" description="Helical" evidence="1">
    <location>
        <begin position="134"/>
        <end position="159"/>
    </location>
</feature>
<dbReference type="Gene3D" id="1.20.1070.10">
    <property type="entry name" value="Rhodopsin 7-helix transmembrane proteins"/>
    <property type="match status" value="1"/>
</dbReference>
<keyword evidence="1" id="KW-1133">Transmembrane helix</keyword>
<feature type="transmembrane region" description="Helical" evidence="1">
    <location>
        <begin position="269"/>
        <end position="289"/>
    </location>
</feature>
<feature type="transmembrane region" description="Helical" evidence="1">
    <location>
        <begin position="99"/>
        <end position="122"/>
    </location>
</feature>
<evidence type="ECO:0008006" key="4">
    <source>
        <dbReference type="Google" id="ProtNLM"/>
    </source>
</evidence>
<gene>
    <name evidence="2" type="ORF">CONCODRAFT_4000</name>
</gene>
<organism evidence="2 3">
    <name type="scientific">Conidiobolus coronatus (strain ATCC 28846 / CBS 209.66 / NRRL 28638)</name>
    <name type="common">Delacroixia coronata</name>
    <dbReference type="NCBI Taxonomy" id="796925"/>
    <lineage>
        <taxon>Eukaryota</taxon>
        <taxon>Fungi</taxon>
        <taxon>Fungi incertae sedis</taxon>
        <taxon>Zoopagomycota</taxon>
        <taxon>Entomophthoromycotina</taxon>
        <taxon>Entomophthoromycetes</taxon>
        <taxon>Entomophthorales</taxon>
        <taxon>Ancylistaceae</taxon>
        <taxon>Conidiobolus</taxon>
    </lineage>
</organism>
<keyword evidence="1" id="KW-0812">Transmembrane</keyword>
<keyword evidence="1" id="KW-0472">Membrane</keyword>
<dbReference type="EMBL" id="KQ964441">
    <property type="protein sequence ID" value="KXN73113.1"/>
    <property type="molecule type" value="Genomic_DNA"/>
</dbReference>
<evidence type="ECO:0000313" key="3">
    <source>
        <dbReference type="Proteomes" id="UP000070444"/>
    </source>
</evidence>